<feature type="domain" description="Helicase ATP-binding" evidence="6">
    <location>
        <begin position="51"/>
        <end position="219"/>
    </location>
</feature>
<dbReference type="Gene3D" id="3.40.50.300">
    <property type="entry name" value="P-loop containing nucleotide triphosphate hydrolases"/>
    <property type="match status" value="1"/>
</dbReference>
<dbReference type="OrthoDB" id="9814088at2"/>
<dbReference type="AlphaFoldDB" id="A0A2Z3HX43"/>
<protein>
    <recommendedName>
        <fullName evidence="10">Helicase SNF2</fullName>
    </recommendedName>
</protein>
<keyword evidence="1" id="KW-0547">Nucleotide-binding</keyword>
<sequence>MTASLRYTPYQAAYFAHFLTREGLEGDGLTQSLSAARVDLNPHQVEAAMFAMRSPLSKGVLLADEVGLGKTIEAALVISQRWWERKRRLLLIAPASLRKQWAQELHEKFSLPSVILDAKRVKDLAKAGKDNPLGKAEGVVILSYEYAARIAEDIRKVLWDLVVFDEAHKLRNVYRAAETSRAAILRSALADRQKLLLTATPLQNNLMELYGLVTVIDDQFFGSADAFRAEFGGREDRKALSILGRRLEPICKRTLRRQVQKAGLINYTNRLPKTFDFTPDRLEEDLYKHMSDYLQREDTVAVGKNGRHLVTLVLRKILGSSSFAVAATLDKMLTRLERKQAVSEETLDDIDGVAETADEWREGEQTAEADALEEEAEGAAKDIDPAVLKAEIDELARYRDLARSISTNAKGKALLDSLPGVLDEIVGKGGQRKAVIFTESVRTQSYLRDLLEEHGFAGQTVILNGANADKDSREIYKAWLEKHRGTEAVSGSKTADMKAALVDAFRSDRTILIATESGAEGINLQFCSLLINYDLPWNPQRVEQRIGRCHRYGQKIDVTVVNFMNRKNQAEARIVELLQTKFQLFDGVFGSSDEVLGAIESGVDIERRILEIVQSCRTNDDINAAFDALQTELVVEIDEAKKSARDQILAAMDDKVVERLKMQETSLHRSLDEFKRALLLLARAELPDARFHDDHAERFDWRGDTYTTEWPLADDRGWNFFRLADGRLADQLVAQAKARDLNAASVTFDYGAYDGNLGDVAERIGASGWMQAARLTLKTPARTFDEIIVGAVTDDGEVLDGETAARMMLVPAQIGDVAPTSSAPEALATLVGERQTAIVQQAQTRLGDFLEEEEERLDNWRDDARVSFDAQIKALAKEAKEKTKLSRAVQGLQEKVEHQREANALKRQADDLNHQLYTRLREIDAERERMLDEIAEKLNLTPTLTPLFTIRWDIAG</sequence>
<evidence type="ECO:0000256" key="3">
    <source>
        <dbReference type="ARBA" id="ARBA00022806"/>
    </source>
</evidence>
<evidence type="ECO:0000259" key="6">
    <source>
        <dbReference type="PROSITE" id="PS51192"/>
    </source>
</evidence>
<reference evidence="9" key="1">
    <citation type="submission" date="2018-05" db="EMBL/GenBank/DDBJ databases">
        <title>Genome sequencing of Phenylobacterium sp. HYN0004.</title>
        <authorList>
            <person name="Yi H."/>
            <person name="Baek C."/>
        </authorList>
    </citation>
    <scope>NUCLEOTIDE SEQUENCE [LARGE SCALE GENOMIC DNA]</scope>
    <source>
        <strain evidence="9">HYN0004</strain>
    </source>
</reference>
<feature type="domain" description="Helicase C-terminal" evidence="7">
    <location>
        <begin position="421"/>
        <end position="596"/>
    </location>
</feature>
<proteinExistence type="predicted"/>
<dbReference type="InterPro" id="IPR014001">
    <property type="entry name" value="Helicase_ATP-bd"/>
</dbReference>
<evidence type="ECO:0000256" key="5">
    <source>
        <dbReference type="SAM" id="Coils"/>
    </source>
</evidence>
<feature type="coiled-coil region" evidence="5">
    <location>
        <begin position="875"/>
        <end position="940"/>
    </location>
</feature>
<dbReference type="InterPro" id="IPR057342">
    <property type="entry name" value="DEXDc_RapA"/>
</dbReference>
<dbReference type="GO" id="GO:0005524">
    <property type="term" value="F:ATP binding"/>
    <property type="evidence" value="ECO:0007669"/>
    <property type="project" value="UniProtKB-KW"/>
</dbReference>
<dbReference type="SUPFAM" id="SSF52540">
    <property type="entry name" value="P-loop containing nucleoside triphosphate hydrolases"/>
    <property type="match status" value="2"/>
</dbReference>
<organism evidence="8 9">
    <name type="scientific">Phenylobacterium parvum</name>
    <dbReference type="NCBI Taxonomy" id="2201350"/>
    <lineage>
        <taxon>Bacteria</taxon>
        <taxon>Pseudomonadati</taxon>
        <taxon>Pseudomonadota</taxon>
        <taxon>Alphaproteobacteria</taxon>
        <taxon>Caulobacterales</taxon>
        <taxon>Caulobacteraceae</taxon>
        <taxon>Phenylobacterium</taxon>
    </lineage>
</organism>
<evidence type="ECO:0000313" key="8">
    <source>
        <dbReference type="EMBL" id="AWM77389.1"/>
    </source>
</evidence>
<dbReference type="SMART" id="SM00490">
    <property type="entry name" value="HELICc"/>
    <property type="match status" value="1"/>
</dbReference>
<evidence type="ECO:0008006" key="10">
    <source>
        <dbReference type="Google" id="ProtNLM"/>
    </source>
</evidence>
<dbReference type="InterPro" id="IPR001650">
    <property type="entry name" value="Helicase_C-like"/>
</dbReference>
<dbReference type="InterPro" id="IPR000330">
    <property type="entry name" value="SNF2_N"/>
</dbReference>
<keyword evidence="3" id="KW-0347">Helicase</keyword>
<dbReference type="CDD" id="cd18011">
    <property type="entry name" value="DEXDc_RapA"/>
    <property type="match status" value="1"/>
</dbReference>
<dbReference type="EMBL" id="CP029479">
    <property type="protein sequence ID" value="AWM77389.1"/>
    <property type="molecule type" value="Genomic_DNA"/>
</dbReference>
<dbReference type="InterPro" id="IPR027417">
    <property type="entry name" value="P-loop_NTPase"/>
</dbReference>
<dbReference type="GO" id="GO:0004386">
    <property type="term" value="F:helicase activity"/>
    <property type="evidence" value="ECO:0007669"/>
    <property type="project" value="UniProtKB-KW"/>
</dbReference>
<dbReference type="KEGG" id="phb:HYN04_06185"/>
<dbReference type="Pfam" id="PF00176">
    <property type="entry name" value="SNF2-rel_dom"/>
    <property type="match status" value="1"/>
</dbReference>
<keyword evidence="4" id="KW-0067">ATP-binding</keyword>
<evidence type="ECO:0000313" key="9">
    <source>
        <dbReference type="Proteomes" id="UP000247763"/>
    </source>
</evidence>
<name>A0A2Z3HX43_9CAUL</name>
<dbReference type="GO" id="GO:0016787">
    <property type="term" value="F:hydrolase activity"/>
    <property type="evidence" value="ECO:0007669"/>
    <property type="project" value="UniProtKB-KW"/>
</dbReference>
<dbReference type="PANTHER" id="PTHR10799">
    <property type="entry name" value="SNF2/RAD54 HELICASE FAMILY"/>
    <property type="match status" value="1"/>
</dbReference>
<dbReference type="PROSITE" id="PS51192">
    <property type="entry name" value="HELICASE_ATP_BIND_1"/>
    <property type="match status" value="1"/>
</dbReference>
<dbReference type="CDD" id="cd18793">
    <property type="entry name" value="SF2_C_SNF"/>
    <property type="match status" value="1"/>
</dbReference>
<dbReference type="SMART" id="SM00487">
    <property type="entry name" value="DEXDc"/>
    <property type="match status" value="1"/>
</dbReference>
<keyword evidence="5" id="KW-0175">Coiled coil</keyword>
<keyword evidence="2" id="KW-0378">Hydrolase</keyword>
<evidence type="ECO:0000259" key="7">
    <source>
        <dbReference type="PROSITE" id="PS51194"/>
    </source>
</evidence>
<dbReference type="InterPro" id="IPR049730">
    <property type="entry name" value="SNF2/RAD54-like_C"/>
</dbReference>
<keyword evidence="9" id="KW-1185">Reference proteome</keyword>
<dbReference type="Gene3D" id="3.40.50.10810">
    <property type="entry name" value="Tandem AAA-ATPase domain"/>
    <property type="match status" value="1"/>
</dbReference>
<dbReference type="Proteomes" id="UP000247763">
    <property type="component" value="Chromosome"/>
</dbReference>
<evidence type="ECO:0000256" key="4">
    <source>
        <dbReference type="ARBA" id="ARBA00022840"/>
    </source>
</evidence>
<dbReference type="PROSITE" id="PS51194">
    <property type="entry name" value="HELICASE_CTER"/>
    <property type="match status" value="1"/>
</dbReference>
<evidence type="ECO:0000256" key="1">
    <source>
        <dbReference type="ARBA" id="ARBA00022741"/>
    </source>
</evidence>
<gene>
    <name evidence="8" type="ORF">HYN04_06185</name>
</gene>
<dbReference type="InterPro" id="IPR038718">
    <property type="entry name" value="SNF2-like_sf"/>
</dbReference>
<dbReference type="Pfam" id="PF00271">
    <property type="entry name" value="Helicase_C"/>
    <property type="match status" value="1"/>
</dbReference>
<evidence type="ECO:0000256" key="2">
    <source>
        <dbReference type="ARBA" id="ARBA00022801"/>
    </source>
</evidence>
<accession>A0A2Z3HX43</accession>